<dbReference type="Proteomes" id="UP001305787">
    <property type="component" value="Plasmid lp28-4"/>
</dbReference>
<evidence type="ECO:0000313" key="1">
    <source>
        <dbReference type="EMBL" id="XOU13238.1"/>
    </source>
</evidence>
<dbReference type="EMBL" id="CP179263">
    <property type="protein sequence ID" value="XOU13238.1"/>
    <property type="molecule type" value="Genomic_DNA"/>
</dbReference>
<geneLocation type="plasmid" evidence="1 2">
    <name>lp28-4</name>
</geneLocation>
<name>A0ACD5G688_BORAD</name>
<organism evidence="1 2">
    <name type="scientific">Borrelia andersonii</name>
    <name type="common">Borreliella andersonii</name>
    <dbReference type="NCBI Taxonomy" id="42109"/>
    <lineage>
        <taxon>Bacteria</taxon>
        <taxon>Pseudomonadati</taxon>
        <taxon>Spirochaetota</taxon>
        <taxon>Spirochaetia</taxon>
        <taxon>Spirochaetales</taxon>
        <taxon>Borreliaceae</taxon>
        <taxon>Borreliella</taxon>
    </lineage>
</organism>
<evidence type="ECO:0000313" key="2">
    <source>
        <dbReference type="Proteomes" id="UP001305787"/>
    </source>
</evidence>
<keyword evidence="1" id="KW-0449">Lipoprotein</keyword>
<sequence>MISIKKFFSTNIKQILLDYQNNKNSIKLENSKSEAYSDTVFNQFNEKIKRL</sequence>
<accession>A0ACD5G688</accession>
<keyword evidence="1" id="KW-0614">Plasmid</keyword>
<keyword evidence="2" id="KW-1185">Reference proteome</keyword>
<proteinExistence type="predicted"/>
<protein>
    <submittedName>
        <fullName evidence="1">CRASP family complement regulator-acquiring lipoprotein</fullName>
    </submittedName>
</protein>
<gene>
    <name evidence="1" type="ORF">QIA45_04885</name>
</gene>
<reference evidence="1" key="1">
    <citation type="submission" date="2024-11" db="EMBL/GenBank/DDBJ databases">
        <title>Sequencing of Borrelia variable plasmids from multiple Borrelia sensu lato isolates.</title>
        <authorList>
            <person name="Mongodin E.F."/>
            <person name="Rudenko N."/>
            <person name="Fraser C.M."/>
            <person name="Schutzer S."/>
            <person name="Luft B."/>
            <person name="Morgan R."/>
            <person name="Casjens S."/>
            <person name="Qiu W."/>
        </authorList>
    </citation>
    <scope>NUCLEOTIDE SEQUENCE</scope>
    <source>
        <strain evidence="1">21038</strain>
    </source>
</reference>